<dbReference type="InterPro" id="IPR042855">
    <property type="entry name" value="V_SNARE_CC"/>
</dbReference>
<dbReference type="Proteomes" id="UP000220797">
    <property type="component" value="Unassembled WGS sequence"/>
</dbReference>
<dbReference type="EMBL" id="CVMV01000016">
    <property type="protein sequence ID" value="CRG93492.1"/>
    <property type="molecule type" value="Genomic_DNA"/>
</dbReference>
<dbReference type="OrthoDB" id="375420at2759"/>
<dbReference type="RefSeq" id="XP_028526314.1">
    <property type="nucleotide sequence ID" value="XM_028674710.1"/>
</dbReference>
<dbReference type="Pfam" id="PF00957">
    <property type="entry name" value="Synaptobrevin"/>
    <property type="match status" value="1"/>
</dbReference>
<dbReference type="GeneID" id="39729723"/>
<keyword evidence="1" id="KW-0175">Coiled coil</keyword>
<evidence type="ECO:0000313" key="4">
    <source>
        <dbReference type="Proteomes" id="UP000220797"/>
    </source>
</evidence>
<accession>A0A1J1GMA9</accession>
<keyword evidence="4" id="KW-1185">Reference proteome</keyword>
<dbReference type="SUPFAM" id="SSF58038">
    <property type="entry name" value="SNARE fusion complex"/>
    <property type="match status" value="1"/>
</dbReference>
<name>A0A1J1GMA9_PLAGA</name>
<protein>
    <submittedName>
        <fullName evidence="3">SNARE protein, putative</fullName>
    </submittedName>
</protein>
<dbReference type="CDD" id="cd15843">
    <property type="entry name" value="R-SNARE"/>
    <property type="match status" value="1"/>
</dbReference>
<dbReference type="Gene3D" id="1.20.5.110">
    <property type="match status" value="1"/>
</dbReference>
<feature type="domain" description="V-SNARE coiled-coil homology" evidence="2">
    <location>
        <begin position="187"/>
        <end position="247"/>
    </location>
</feature>
<dbReference type="VEuPathDB" id="PlasmoDB:PGAL8A_00119800"/>
<proteinExistence type="predicted"/>
<evidence type="ECO:0000259" key="2">
    <source>
        <dbReference type="PROSITE" id="PS50892"/>
    </source>
</evidence>
<evidence type="ECO:0000256" key="1">
    <source>
        <dbReference type="PROSITE-ProRule" id="PRU00290"/>
    </source>
</evidence>
<reference evidence="3" key="1">
    <citation type="submission" date="2015-04" db="EMBL/GenBank/DDBJ databases">
        <authorList>
            <consortium name="Pathogen Informatics"/>
        </authorList>
    </citation>
    <scope>NUCLEOTIDE SEQUENCE [LARGE SCALE GENOMIC DNA]</scope>
    <source>
        <strain evidence="3">8A</strain>
    </source>
</reference>
<gene>
    <name evidence="3" type="ORF">PGAL8A_00119800</name>
</gene>
<comment type="caution">
    <text evidence="3">The sequence shown here is derived from an EMBL/GenBank/DDBJ whole genome shotgun (WGS) entry which is preliminary data.</text>
</comment>
<evidence type="ECO:0000313" key="3">
    <source>
        <dbReference type="EMBL" id="CRG93492.1"/>
    </source>
</evidence>
<organism evidence="3 4">
    <name type="scientific">Plasmodium gallinaceum</name>
    <dbReference type="NCBI Taxonomy" id="5849"/>
    <lineage>
        <taxon>Eukaryota</taxon>
        <taxon>Sar</taxon>
        <taxon>Alveolata</taxon>
        <taxon>Apicomplexa</taxon>
        <taxon>Aconoidasida</taxon>
        <taxon>Haemosporida</taxon>
        <taxon>Plasmodiidae</taxon>
        <taxon>Plasmodium</taxon>
        <taxon>Plasmodium (Haemamoeba)</taxon>
    </lineage>
</organism>
<dbReference type="AlphaFoldDB" id="A0A1J1GMA9"/>
<sequence>MYIISDEEIAYSNSIYSEEIESEENSDNQSKYIERENSIDLSENELVLFKYVCIALIDGEDILLKYSLLNHDLDISTNNIIKKILIASKKKLSYSSKKILNWDNRIIYFIICSEKKLAFFLISLDIKAYFKNYAFEFLRKLEIYTKSELFYSPNYLSSNINRSKVNTIELFMKRTINNLNKCCKNEKIIAVKQKLNKINSVMNNHIDNLYQSRGNIKALQHKTENMSKNTLNFVQNTKKLKRIMFLKHWKSYLILACFLIVGFKVYRSI</sequence>
<dbReference type="PROSITE" id="PS50892">
    <property type="entry name" value="V_SNARE"/>
    <property type="match status" value="1"/>
</dbReference>